<comment type="subcellular location">
    <subcellularLocation>
        <location evidence="1">Nucleus</location>
        <location evidence="1">Nucleolus</location>
    </subcellularLocation>
</comment>
<evidence type="ECO:0000256" key="4">
    <source>
        <dbReference type="PROSITE-ProRule" id="PRU00176"/>
    </source>
</evidence>
<dbReference type="GO" id="GO:0005730">
    <property type="term" value="C:nucleolus"/>
    <property type="evidence" value="ECO:0007669"/>
    <property type="project" value="UniProtKB-SubCell"/>
</dbReference>
<evidence type="ECO:0000313" key="6">
    <source>
        <dbReference type="EMBL" id="TPX40872.1"/>
    </source>
</evidence>
<dbReference type="VEuPathDB" id="FungiDB:SeMB42_g05840"/>
<dbReference type="Proteomes" id="UP000317494">
    <property type="component" value="Unassembled WGS sequence"/>
</dbReference>
<dbReference type="InterPro" id="IPR012677">
    <property type="entry name" value="Nucleotide-bd_a/b_plait_sf"/>
</dbReference>
<dbReference type="Pfam" id="PF00076">
    <property type="entry name" value="RRM_1"/>
    <property type="match status" value="1"/>
</dbReference>
<accession>A0A507CP17</accession>
<evidence type="ECO:0000313" key="7">
    <source>
        <dbReference type="EMBL" id="TPX48914.1"/>
    </source>
</evidence>
<keyword evidence="2 4" id="KW-0694">RNA-binding</keyword>
<dbReference type="SUPFAM" id="SSF54928">
    <property type="entry name" value="RNA-binding domain, RBD"/>
    <property type="match status" value="1"/>
</dbReference>
<evidence type="ECO:0000313" key="8">
    <source>
        <dbReference type="Proteomes" id="UP000317494"/>
    </source>
</evidence>
<dbReference type="InterPro" id="IPR035979">
    <property type="entry name" value="RBD_domain_sf"/>
</dbReference>
<comment type="caution">
    <text evidence="6">The sequence shown here is derived from an EMBL/GenBank/DDBJ whole genome shotgun (WGS) entry which is preliminary data.</text>
</comment>
<dbReference type="STRING" id="286115.A0A507CP17"/>
<dbReference type="PANTHER" id="PTHR46754">
    <property type="entry name" value="MKI67 FHA DOMAIN-INTERACTING NUCLEOLAR PHOSPHOPROTEIN"/>
    <property type="match status" value="1"/>
</dbReference>
<reference evidence="8 9" key="1">
    <citation type="journal article" date="2019" name="Sci. Rep.">
        <title>Comparative genomics of chytrid fungi reveal insights into the obligate biotrophic and pathogenic lifestyle of Synchytrium endobioticum.</title>
        <authorList>
            <person name="van de Vossenberg B.T.L.H."/>
            <person name="Warris S."/>
            <person name="Nguyen H.D.T."/>
            <person name="van Gent-Pelzer M.P.E."/>
            <person name="Joly D.L."/>
            <person name="van de Geest H.C."/>
            <person name="Bonants P.J.M."/>
            <person name="Smith D.S."/>
            <person name="Levesque C.A."/>
            <person name="van der Lee T.A.J."/>
        </authorList>
    </citation>
    <scope>NUCLEOTIDE SEQUENCE [LARGE SCALE GENOMIC DNA]</scope>
    <source>
        <strain evidence="7 9">LEV6574</strain>
        <strain evidence="6 8">MB42</strain>
    </source>
</reference>
<dbReference type="GO" id="GO:0003723">
    <property type="term" value="F:RNA binding"/>
    <property type="evidence" value="ECO:0007669"/>
    <property type="project" value="UniProtKB-UniRule"/>
</dbReference>
<proteinExistence type="predicted"/>
<evidence type="ECO:0000256" key="2">
    <source>
        <dbReference type="ARBA" id="ARBA00022884"/>
    </source>
</evidence>
<keyword evidence="8" id="KW-1185">Reference proteome</keyword>
<dbReference type="SMART" id="SM00360">
    <property type="entry name" value="RRM"/>
    <property type="match status" value="1"/>
</dbReference>
<dbReference type="Proteomes" id="UP000320475">
    <property type="component" value="Unassembled WGS sequence"/>
</dbReference>
<gene>
    <name evidence="7" type="ORF">SeLEV6574_g01766</name>
    <name evidence="6" type="ORF">SeMB42_g05840</name>
</gene>
<organism evidence="6 8">
    <name type="scientific">Synchytrium endobioticum</name>
    <dbReference type="NCBI Taxonomy" id="286115"/>
    <lineage>
        <taxon>Eukaryota</taxon>
        <taxon>Fungi</taxon>
        <taxon>Fungi incertae sedis</taxon>
        <taxon>Chytridiomycota</taxon>
        <taxon>Chytridiomycota incertae sedis</taxon>
        <taxon>Chytridiomycetes</taxon>
        <taxon>Synchytriales</taxon>
        <taxon>Synchytriaceae</taxon>
        <taxon>Synchytrium</taxon>
    </lineage>
</organism>
<protein>
    <recommendedName>
        <fullName evidence="5">RRM domain-containing protein</fullName>
    </recommendedName>
</protein>
<feature type="domain" description="RRM" evidence="5">
    <location>
        <begin position="84"/>
        <end position="167"/>
    </location>
</feature>
<dbReference type="InterPro" id="IPR000504">
    <property type="entry name" value="RRM_dom"/>
</dbReference>
<evidence type="ECO:0000256" key="1">
    <source>
        <dbReference type="ARBA" id="ARBA00004604"/>
    </source>
</evidence>
<dbReference type="EMBL" id="QEAM01000043">
    <property type="protein sequence ID" value="TPX48914.1"/>
    <property type="molecule type" value="Genomic_DNA"/>
</dbReference>
<dbReference type="OrthoDB" id="21467at2759"/>
<dbReference type="AlphaFoldDB" id="A0A507CP17"/>
<dbReference type="PROSITE" id="PS50102">
    <property type="entry name" value="RRM"/>
    <property type="match status" value="1"/>
</dbReference>
<dbReference type="EMBL" id="QEAN01000297">
    <property type="protein sequence ID" value="TPX40872.1"/>
    <property type="molecule type" value="Genomic_DNA"/>
</dbReference>
<dbReference type="PROSITE" id="PS51257">
    <property type="entry name" value="PROKAR_LIPOPROTEIN"/>
    <property type="match status" value="1"/>
</dbReference>
<name>A0A507CP17_9FUNG</name>
<dbReference type="CDD" id="cd12307">
    <property type="entry name" value="RRM_NIFK_like"/>
    <property type="match status" value="1"/>
</dbReference>
<evidence type="ECO:0000256" key="3">
    <source>
        <dbReference type="ARBA" id="ARBA00023242"/>
    </source>
</evidence>
<dbReference type="Gene3D" id="3.30.70.330">
    <property type="match status" value="1"/>
</dbReference>
<evidence type="ECO:0000259" key="5">
    <source>
        <dbReference type="PROSITE" id="PS50102"/>
    </source>
</evidence>
<sequence>MGKKNVPTPAGTAIAACEETGHAETVLKDEHTHDDKEETDEFAPNKDEILLDPSVAALADAINTKKRKRTNKNGAQTQQASRKGVIYLGRIPRGFYERQMRHYFKQFGAVSRLWLSRNKKTGHSRHFAFIEFENADVAQIVAETMHNYLMCGCLLQCRVVPADELSPDTFKGEPFRPIQFHRMHRQKQNRTRTPEQYTKLVDSLLERERNKRQKLKELGIDYDFSGYEELTQQATVVKTKAED</sequence>
<evidence type="ECO:0000313" key="9">
    <source>
        <dbReference type="Proteomes" id="UP000320475"/>
    </source>
</evidence>
<keyword evidence="3" id="KW-0539">Nucleus</keyword>